<keyword evidence="2" id="KW-1185">Reference proteome</keyword>
<evidence type="ECO:0000313" key="2">
    <source>
        <dbReference type="Proteomes" id="UP001054854"/>
    </source>
</evidence>
<gene>
    <name evidence="1" type="ORF">TPA0910_57670</name>
</gene>
<dbReference type="Proteomes" id="UP001054854">
    <property type="component" value="Unassembled WGS sequence"/>
</dbReference>
<proteinExistence type="predicted"/>
<organism evidence="1 2">
    <name type="scientific">Streptomyces hygroscopicus</name>
    <dbReference type="NCBI Taxonomy" id="1912"/>
    <lineage>
        <taxon>Bacteria</taxon>
        <taxon>Bacillati</taxon>
        <taxon>Actinomycetota</taxon>
        <taxon>Actinomycetes</taxon>
        <taxon>Kitasatosporales</taxon>
        <taxon>Streptomycetaceae</taxon>
        <taxon>Streptomyces</taxon>
        <taxon>Streptomyces violaceusniger group</taxon>
    </lineage>
</organism>
<comment type="caution">
    <text evidence="1">The sequence shown here is derived from an EMBL/GenBank/DDBJ whole genome shotgun (WGS) entry which is preliminary data.</text>
</comment>
<name>A0ABQ3U6W1_STRHY</name>
<dbReference type="EMBL" id="BNEK01000005">
    <property type="protein sequence ID" value="GHJ31334.1"/>
    <property type="molecule type" value="Genomic_DNA"/>
</dbReference>
<evidence type="ECO:0000313" key="1">
    <source>
        <dbReference type="EMBL" id="GHJ31334.1"/>
    </source>
</evidence>
<accession>A0ABQ3U6W1</accession>
<sequence>MLVVDPPVALSVWSPQPVSSKAPATAIAPTGAIRDFVVAPRRVKLAVMLVPPAG</sequence>
<reference evidence="1" key="1">
    <citation type="submission" date="2024-05" db="EMBL/GenBank/DDBJ databases">
        <title>Whole genome shotgun sequence of Streptomyces hygroscopicus NBRC 113678.</title>
        <authorList>
            <person name="Komaki H."/>
            <person name="Tamura T."/>
        </authorList>
    </citation>
    <scope>NUCLEOTIDE SEQUENCE</scope>
    <source>
        <strain evidence="1">N11-34</strain>
    </source>
</reference>
<protein>
    <submittedName>
        <fullName evidence="1">Uncharacterized protein</fullName>
    </submittedName>
</protein>